<feature type="region of interest" description="Disordered" evidence="1">
    <location>
        <begin position="214"/>
        <end position="238"/>
    </location>
</feature>
<evidence type="ECO:0000256" key="1">
    <source>
        <dbReference type="SAM" id="MobiDB-lite"/>
    </source>
</evidence>
<comment type="caution">
    <text evidence="2">The sequence shown here is derived from an EMBL/GenBank/DDBJ whole genome shotgun (WGS) entry which is preliminary data.</text>
</comment>
<dbReference type="RefSeq" id="WP_135497373.1">
    <property type="nucleotide sequence ID" value="NZ_SRLD01000014.1"/>
</dbReference>
<proteinExistence type="predicted"/>
<keyword evidence="3" id="KW-1185">Reference proteome</keyword>
<dbReference type="PROSITE" id="PS51257">
    <property type="entry name" value="PROKAR_LIPOPROTEIN"/>
    <property type="match status" value="1"/>
</dbReference>
<gene>
    <name evidence="2" type="ORF">E5J99_08885</name>
</gene>
<dbReference type="EMBL" id="SRLD01000014">
    <property type="protein sequence ID" value="TGE16815.1"/>
    <property type="molecule type" value="Genomic_DNA"/>
</dbReference>
<evidence type="ECO:0000313" key="2">
    <source>
        <dbReference type="EMBL" id="TGE16815.1"/>
    </source>
</evidence>
<evidence type="ECO:0000313" key="3">
    <source>
        <dbReference type="Proteomes" id="UP000297739"/>
    </source>
</evidence>
<organism evidence="2 3">
    <name type="scientific">Hymenobacter elongatus</name>
    <dbReference type="NCBI Taxonomy" id="877208"/>
    <lineage>
        <taxon>Bacteria</taxon>
        <taxon>Pseudomonadati</taxon>
        <taxon>Bacteroidota</taxon>
        <taxon>Cytophagia</taxon>
        <taxon>Cytophagales</taxon>
        <taxon>Hymenobacteraceae</taxon>
        <taxon>Hymenobacter</taxon>
    </lineage>
</organism>
<reference evidence="2 3" key="1">
    <citation type="submission" date="2019-04" db="EMBL/GenBank/DDBJ databases">
        <authorList>
            <person name="Feng G."/>
            <person name="Zhang J."/>
            <person name="Zhu H."/>
        </authorList>
    </citation>
    <scope>NUCLEOTIDE SEQUENCE [LARGE SCALE GENOMIC DNA]</scope>
    <source>
        <strain evidence="2 3">JCM 17223</strain>
    </source>
</reference>
<dbReference type="OrthoDB" id="798271at2"/>
<dbReference type="Proteomes" id="UP000297739">
    <property type="component" value="Unassembled WGS sequence"/>
</dbReference>
<protein>
    <submittedName>
        <fullName evidence="2">Uncharacterized protein</fullName>
    </submittedName>
</protein>
<accession>A0A4Z0PLB7</accession>
<feature type="compositionally biased region" description="Polar residues" evidence="1">
    <location>
        <begin position="214"/>
        <end position="228"/>
    </location>
</feature>
<name>A0A4Z0PLB7_9BACT</name>
<sequence>MPNTFTRILAGFAILFTTGCAGSYTPIRPSTLTSYSSVSSPDSPVEFSYQYSALSIHGHNKKYIKKERKRGYQTVAVRIKNNTGNELNFSRDLELFFGDRPTVSVPALQAATDMKQGVWIYLLYTPLAATLGGTTNPSTGVTTGGTIFPWGLGVAAGNMLGASAANKNMRMEFVTNDLTNKTIRPGETVHGIISLREMNVAPLHLVLRNSTAVTRPTNTMPAQTTSPAQALPASGGQK</sequence>
<dbReference type="AlphaFoldDB" id="A0A4Z0PLB7"/>